<dbReference type="PANTHER" id="PTHR31227:SF1">
    <property type="entry name" value="DOMAIN OF UNKNOWN FUNCTION WSN DOMAIN-CONTAINING PROTEIN"/>
    <property type="match status" value="1"/>
</dbReference>
<dbReference type="AlphaFoldDB" id="A0A6A5G639"/>
<comment type="caution">
    <text evidence="3">The sequence shown here is derived from an EMBL/GenBank/DDBJ whole genome shotgun (WGS) entry which is preliminary data.</text>
</comment>
<dbReference type="Pfam" id="PF02206">
    <property type="entry name" value="WSN"/>
    <property type="match status" value="1"/>
</dbReference>
<keyword evidence="1" id="KW-0732">Signal</keyword>
<dbReference type="PANTHER" id="PTHR31227">
    <property type="entry name" value="PROTEIN CBG15697"/>
    <property type="match status" value="1"/>
</dbReference>
<dbReference type="CTD" id="9803158"/>
<proteinExistence type="predicted"/>
<sequence length="824" mass="92460">MKLVVIALLLAISISSAYTPRHIGNRPRYQRATNYDSPYKQAGLDELSFAKGVSQNEDFNSIIQKLSATARVVSALSLQKGLSDGSIPVDDVIAELLNIESADLKGLEAFDKKKVDDFVNNIYGVKLDENSKILDEGFRDVFMIRKIWTEIGGAKGLDGLPDDATYKELESLKKLDPTPLVSLPLDRLITQISSFSTLNDAAIETLKSELSSILNSIDKLAESSDLKKYIAILDRLKPIGSFAQMADLYRNLNSFMVVYKKVEIDSALLNFKNLKVIFSSFESDSSTKTMSSIITSRLFHHSLTRLHSAGFVNKFMDLRYLKDDVKDQWLLNQIDPSIDIKGLGHLDQLEGPIKELDEKWMKISTQNAYNTVRRLAGAHALLNSETSAELTRSHLETEMEMIEKRRTYRRVAEVSMKQNLILERAGTLNKKLATLSLIGSMAIQIKEPISCLSKNSSFDDVRRILQFMQGLKFQLSIVTSAPAFKDVDLETSQPVYIIDIKTNPSTKPCIGEFKQMQELGSDFDEVAQAAMAVIEVRELIKAGDVTKTMKEVTLALSDSSASLASIRKILDTWKADGTGGDKNLARNLKDLPQLSKSFGEGVNALVMAKRTMDKETEFRTFVESGQSVRTVLTRNTALIPEIKLKFAKRWGDFDGTVSEIISIITLVNGWIGQTNVAQNSILSDYSPIFSKIPKFNDVDLDIDNFMAAVGIFDKISVNPKWNEDALLFKKSLLELSKLDLKFSRFQSSLNQMPTTLLKLSEKLRNPNTTDETNTEELMVDKDHEKRRKLENLLKEDRMENGPNYGSNDFEMGKLAMCFIIQLLF</sequence>
<evidence type="ECO:0000313" key="3">
    <source>
        <dbReference type="EMBL" id="KAF1750336.1"/>
    </source>
</evidence>
<accession>A0A6A5G639</accession>
<feature type="signal peptide" evidence="1">
    <location>
        <begin position="1"/>
        <end position="17"/>
    </location>
</feature>
<dbReference type="KEGG" id="crq:GCK72_016885"/>
<dbReference type="GeneID" id="9803158"/>
<name>A0A6A5G639_CAERE</name>
<organism evidence="3 4">
    <name type="scientific">Caenorhabditis remanei</name>
    <name type="common">Caenorhabditis vulgaris</name>
    <dbReference type="NCBI Taxonomy" id="31234"/>
    <lineage>
        <taxon>Eukaryota</taxon>
        <taxon>Metazoa</taxon>
        <taxon>Ecdysozoa</taxon>
        <taxon>Nematoda</taxon>
        <taxon>Chromadorea</taxon>
        <taxon>Rhabditida</taxon>
        <taxon>Rhabditina</taxon>
        <taxon>Rhabditomorpha</taxon>
        <taxon>Rhabditoidea</taxon>
        <taxon>Rhabditidae</taxon>
        <taxon>Peloderinae</taxon>
        <taxon>Caenorhabditis</taxon>
    </lineage>
</organism>
<dbReference type="InterPro" id="IPR003125">
    <property type="entry name" value="WSN"/>
</dbReference>
<feature type="domain" description="Domain of unknown function WSN" evidence="2">
    <location>
        <begin position="57"/>
        <end position="125"/>
    </location>
</feature>
<reference evidence="3 4" key="1">
    <citation type="submission" date="2019-12" db="EMBL/GenBank/DDBJ databases">
        <title>Chromosome-level assembly of the Caenorhabditis remanei genome.</title>
        <authorList>
            <person name="Teterina A.A."/>
            <person name="Willis J.H."/>
            <person name="Phillips P.C."/>
        </authorList>
    </citation>
    <scope>NUCLEOTIDE SEQUENCE [LARGE SCALE GENOMIC DNA]</scope>
    <source>
        <strain evidence="3 4">PX506</strain>
        <tissue evidence="3">Whole organism</tissue>
    </source>
</reference>
<dbReference type="EMBL" id="WUAV01000005">
    <property type="protein sequence ID" value="KAF1750336.1"/>
    <property type="molecule type" value="Genomic_DNA"/>
</dbReference>
<dbReference type="RefSeq" id="XP_003104363.2">
    <property type="nucleotide sequence ID" value="XM_003104315.2"/>
</dbReference>
<evidence type="ECO:0000256" key="1">
    <source>
        <dbReference type="SAM" id="SignalP"/>
    </source>
</evidence>
<dbReference type="Proteomes" id="UP000483820">
    <property type="component" value="Chromosome V"/>
</dbReference>
<dbReference type="SMART" id="SM00453">
    <property type="entry name" value="WSN"/>
    <property type="match status" value="1"/>
</dbReference>
<evidence type="ECO:0000313" key="4">
    <source>
        <dbReference type="Proteomes" id="UP000483820"/>
    </source>
</evidence>
<gene>
    <name evidence="3" type="ORF">GCK72_016885</name>
</gene>
<evidence type="ECO:0000259" key="2">
    <source>
        <dbReference type="SMART" id="SM00453"/>
    </source>
</evidence>
<feature type="chain" id="PRO_5025654624" description="Domain of unknown function WSN domain-containing protein" evidence="1">
    <location>
        <begin position="18"/>
        <end position="824"/>
    </location>
</feature>
<protein>
    <recommendedName>
        <fullName evidence="2">Domain of unknown function WSN domain-containing protein</fullName>
    </recommendedName>
</protein>